<keyword evidence="5" id="KW-0804">Transcription</keyword>
<dbReference type="PANTHER" id="PTHR44591">
    <property type="entry name" value="STRESS RESPONSE REGULATOR PROTEIN 1"/>
    <property type="match status" value="1"/>
</dbReference>
<protein>
    <submittedName>
        <fullName evidence="8">Two-component system, OmpR family, alkaline phosphatase synthesis response regulator PhoP</fullName>
    </submittedName>
</protein>
<evidence type="ECO:0000256" key="1">
    <source>
        <dbReference type="ARBA" id="ARBA00022553"/>
    </source>
</evidence>
<dbReference type="GO" id="GO:0000160">
    <property type="term" value="P:phosphorelay signal transduction system"/>
    <property type="evidence" value="ECO:0007669"/>
    <property type="project" value="UniProtKB-KW"/>
</dbReference>
<keyword evidence="9" id="KW-1185">Reference proteome</keyword>
<organism evidence="8 9">
    <name type="scientific">Afifella marina DSM 2698</name>
    <dbReference type="NCBI Taxonomy" id="1120955"/>
    <lineage>
        <taxon>Bacteria</taxon>
        <taxon>Pseudomonadati</taxon>
        <taxon>Pseudomonadota</taxon>
        <taxon>Alphaproteobacteria</taxon>
        <taxon>Hyphomicrobiales</taxon>
        <taxon>Afifellaceae</taxon>
        <taxon>Afifella</taxon>
    </lineage>
</organism>
<evidence type="ECO:0000256" key="3">
    <source>
        <dbReference type="ARBA" id="ARBA00023015"/>
    </source>
</evidence>
<gene>
    <name evidence="8" type="ORF">SAMN03080610_02602</name>
</gene>
<dbReference type="SMART" id="SM00448">
    <property type="entry name" value="REC"/>
    <property type="match status" value="1"/>
</dbReference>
<feature type="modified residue" description="4-aspartylphosphate" evidence="6">
    <location>
        <position position="55"/>
    </location>
</feature>
<dbReference type="Proteomes" id="UP000199347">
    <property type="component" value="Unassembled WGS sequence"/>
</dbReference>
<dbReference type="FunFam" id="3.40.50.2300:FF:000001">
    <property type="entry name" value="DNA-binding response regulator PhoB"/>
    <property type="match status" value="1"/>
</dbReference>
<dbReference type="GO" id="GO:0003677">
    <property type="term" value="F:DNA binding"/>
    <property type="evidence" value="ECO:0007669"/>
    <property type="project" value="UniProtKB-KW"/>
</dbReference>
<dbReference type="RefSeq" id="WP_092813831.1">
    <property type="nucleotide sequence ID" value="NZ_FMVW01000006.1"/>
</dbReference>
<reference evidence="8 9" key="1">
    <citation type="submission" date="2016-10" db="EMBL/GenBank/DDBJ databases">
        <authorList>
            <person name="de Groot N.N."/>
        </authorList>
    </citation>
    <scope>NUCLEOTIDE SEQUENCE [LARGE SCALE GENOMIC DNA]</scope>
    <source>
        <strain evidence="8 9">DSM 2698</strain>
    </source>
</reference>
<name>A0A1G5NTK3_AFIMA</name>
<dbReference type="AlphaFoldDB" id="A0A1G5NTK3"/>
<dbReference type="SUPFAM" id="SSF52172">
    <property type="entry name" value="CheY-like"/>
    <property type="match status" value="1"/>
</dbReference>
<evidence type="ECO:0000256" key="6">
    <source>
        <dbReference type="PROSITE-ProRule" id="PRU00169"/>
    </source>
</evidence>
<keyword evidence="4" id="KW-0238">DNA-binding</keyword>
<evidence type="ECO:0000313" key="8">
    <source>
        <dbReference type="EMBL" id="SCZ40534.1"/>
    </source>
</evidence>
<accession>A0A1G5NTK3</accession>
<dbReference type="InterPro" id="IPR011006">
    <property type="entry name" value="CheY-like_superfamily"/>
</dbReference>
<evidence type="ECO:0000256" key="5">
    <source>
        <dbReference type="ARBA" id="ARBA00023163"/>
    </source>
</evidence>
<dbReference type="PANTHER" id="PTHR44591:SF3">
    <property type="entry name" value="RESPONSE REGULATORY DOMAIN-CONTAINING PROTEIN"/>
    <property type="match status" value="1"/>
</dbReference>
<keyword evidence="3" id="KW-0805">Transcription regulation</keyword>
<evidence type="ECO:0000313" key="9">
    <source>
        <dbReference type="Proteomes" id="UP000199347"/>
    </source>
</evidence>
<dbReference type="OrthoDB" id="9786548at2"/>
<dbReference type="Pfam" id="PF00072">
    <property type="entry name" value="Response_reg"/>
    <property type="match status" value="1"/>
</dbReference>
<dbReference type="InterPro" id="IPR001789">
    <property type="entry name" value="Sig_transdc_resp-reg_receiver"/>
</dbReference>
<dbReference type="EMBL" id="FMVW01000006">
    <property type="protein sequence ID" value="SCZ40534.1"/>
    <property type="molecule type" value="Genomic_DNA"/>
</dbReference>
<dbReference type="PROSITE" id="PS50110">
    <property type="entry name" value="RESPONSE_REGULATORY"/>
    <property type="match status" value="1"/>
</dbReference>
<keyword evidence="2" id="KW-0902">Two-component regulatory system</keyword>
<keyword evidence="1 6" id="KW-0597">Phosphoprotein</keyword>
<evidence type="ECO:0000259" key="7">
    <source>
        <dbReference type="PROSITE" id="PS50110"/>
    </source>
</evidence>
<dbReference type="Gene3D" id="3.40.50.2300">
    <property type="match status" value="1"/>
</dbReference>
<proteinExistence type="predicted"/>
<evidence type="ECO:0000256" key="4">
    <source>
        <dbReference type="ARBA" id="ARBA00023125"/>
    </source>
</evidence>
<evidence type="ECO:0000256" key="2">
    <source>
        <dbReference type="ARBA" id="ARBA00023012"/>
    </source>
</evidence>
<dbReference type="STRING" id="1120955.SAMN03080610_02602"/>
<sequence>MSSPPLILICDDDPLLIELMEFRLRAKGYAVTTATDGEEAFAKVSSERPSIVVLDAMMPKLDGFDVLNRIKQDPELKDIPVVMLTARKNERDIVSALERGAEDYLVKPFIPDELMARLSKLIARQPPRA</sequence>
<dbReference type="InterPro" id="IPR050595">
    <property type="entry name" value="Bact_response_regulator"/>
</dbReference>
<feature type="domain" description="Response regulatory" evidence="7">
    <location>
        <begin position="6"/>
        <end position="122"/>
    </location>
</feature>